<dbReference type="Proteomes" id="UP001168098">
    <property type="component" value="Unassembled WGS sequence"/>
</dbReference>
<proteinExistence type="predicted"/>
<name>A0AA39AB01_VITRO</name>
<dbReference type="Pfam" id="PF05910">
    <property type="entry name" value="DUF868"/>
    <property type="match status" value="2"/>
</dbReference>
<dbReference type="InterPro" id="IPR008586">
    <property type="entry name" value="DUF868_pln"/>
</dbReference>
<feature type="chain" id="PRO_5041268692" evidence="1">
    <location>
        <begin position="21"/>
        <end position="278"/>
    </location>
</feature>
<dbReference type="PANTHER" id="PTHR31972">
    <property type="entry name" value="EXPRESSED PROTEIN"/>
    <property type="match status" value="1"/>
</dbReference>
<keyword evidence="1" id="KW-0732">Signal</keyword>
<dbReference type="EMBL" id="JARBHA010000004">
    <property type="protein sequence ID" value="KAJ9704161.1"/>
    <property type="molecule type" value="Genomic_DNA"/>
</dbReference>
<reference evidence="2 3" key="1">
    <citation type="journal article" date="2023" name="BMC Biotechnol.">
        <title>Vitis rotundifolia cv Carlos genome sequencing.</title>
        <authorList>
            <person name="Huff M."/>
            <person name="Hulse-Kemp A."/>
            <person name="Scheffler B."/>
            <person name="Youngblood R."/>
            <person name="Simpson S."/>
            <person name="Babiker E."/>
            <person name="Staton M."/>
        </authorList>
    </citation>
    <scope>NUCLEOTIDE SEQUENCE [LARGE SCALE GENOMIC DNA]</scope>
    <source>
        <tissue evidence="2">Leaf</tissue>
    </source>
</reference>
<accession>A0AA39AB01</accession>
<comment type="caution">
    <text evidence="2">The sequence shown here is derived from an EMBL/GenBank/DDBJ whole genome shotgun (WGS) entry which is preliminary data.</text>
</comment>
<sequence length="278" mass="32083">MWHPKLIFLFFSLVFWVTKQIVDVVAVEEGTKLSFNVLRNEKILGFSAYVNIKDFSSCFGENGVQAADFTSSSVFCRSQILLVHNNMGQKLGEPCLCKFDIKPLLFLKRKEFKSFEINSIQVDTYWDFSLAKFEFGPKSLEGFCLAVVFNREIKRIFTMSSSLLRRNKLYGTKSQFWDNDQNHNLSIECDTIGVDNPFLAICIDNKMVMQLLVEVFWDVHNWLFGLTIGNGILILETYSSIEKLFDFLLSFLIFCNTEFHVVLCTNLKVVKSQSLQNT</sequence>
<dbReference type="AlphaFoldDB" id="A0AA39AB01"/>
<organism evidence="2 3">
    <name type="scientific">Vitis rotundifolia</name>
    <name type="common">Muscadine grape</name>
    <dbReference type="NCBI Taxonomy" id="103349"/>
    <lineage>
        <taxon>Eukaryota</taxon>
        <taxon>Viridiplantae</taxon>
        <taxon>Streptophyta</taxon>
        <taxon>Embryophyta</taxon>
        <taxon>Tracheophyta</taxon>
        <taxon>Spermatophyta</taxon>
        <taxon>Magnoliopsida</taxon>
        <taxon>eudicotyledons</taxon>
        <taxon>Gunneridae</taxon>
        <taxon>Pentapetalae</taxon>
        <taxon>rosids</taxon>
        <taxon>Vitales</taxon>
        <taxon>Vitaceae</taxon>
        <taxon>Viteae</taxon>
        <taxon>Vitis</taxon>
    </lineage>
</organism>
<protein>
    <submittedName>
        <fullName evidence="2">Uncharacterized protein</fullName>
    </submittedName>
</protein>
<feature type="signal peptide" evidence="1">
    <location>
        <begin position="1"/>
        <end position="20"/>
    </location>
</feature>
<keyword evidence="3" id="KW-1185">Reference proteome</keyword>
<gene>
    <name evidence="2" type="ORF">PVL29_005442</name>
</gene>
<evidence type="ECO:0000256" key="1">
    <source>
        <dbReference type="SAM" id="SignalP"/>
    </source>
</evidence>
<evidence type="ECO:0000313" key="3">
    <source>
        <dbReference type="Proteomes" id="UP001168098"/>
    </source>
</evidence>
<evidence type="ECO:0000313" key="2">
    <source>
        <dbReference type="EMBL" id="KAJ9704161.1"/>
    </source>
</evidence>
<dbReference type="PANTHER" id="PTHR31972:SF83">
    <property type="entry name" value="DUF868 FAMILY PROTEIN"/>
    <property type="match status" value="1"/>
</dbReference>